<reference evidence="3" key="1">
    <citation type="submission" date="2016-10" db="EMBL/GenBank/DDBJ databases">
        <authorList>
            <person name="Varghese N."/>
            <person name="Submissions S."/>
        </authorList>
    </citation>
    <scope>NUCLEOTIDE SEQUENCE [LARGE SCALE GENOMIC DNA]</scope>
    <source>
        <strain evidence="3">CGMCC 1.10683</strain>
    </source>
</reference>
<dbReference type="Proteomes" id="UP000198788">
    <property type="component" value="Unassembled WGS sequence"/>
</dbReference>
<feature type="chain" id="PRO_5011459629" description="Alginate export" evidence="1">
    <location>
        <begin position="22"/>
        <end position="398"/>
    </location>
</feature>
<feature type="signal peptide" evidence="1">
    <location>
        <begin position="1"/>
        <end position="21"/>
    </location>
</feature>
<evidence type="ECO:0008006" key="4">
    <source>
        <dbReference type="Google" id="ProtNLM"/>
    </source>
</evidence>
<evidence type="ECO:0000256" key="1">
    <source>
        <dbReference type="SAM" id="SignalP"/>
    </source>
</evidence>
<keyword evidence="3" id="KW-1185">Reference proteome</keyword>
<dbReference type="RefSeq" id="WP_092312447.1">
    <property type="nucleotide sequence ID" value="NZ_FOZV01000007.1"/>
</dbReference>
<dbReference type="STRING" id="871741.SAMN05192570_2931"/>
<name>A0A1I6T2X9_9CAUL</name>
<protein>
    <recommendedName>
        <fullName evidence="4">Alginate export</fullName>
    </recommendedName>
</protein>
<dbReference type="AlphaFoldDB" id="A0A1I6T2X9"/>
<sequence length="398" mass="42706">MIKAVPAAALAAFFLPAAALAQTPDESGAKVLFESRLRSELVDQQGFAGQAHALTLRARLGWRSPTVSGFQLLVEGEGVAVLDDRYSAPVDPVPGRPAVPDGETVELNRAQVRWTGLPDTEVVVGRQRLIVGNSRFVGNVGWRQNEQTFDALRVTGSALKPVTTTYVFADRVQRPLGHEHPQGVWRGDIHLLQAEADTPLGRLAGFGLAIDLDNAPAMSSTTVGARLAGARPVRDGLSLTWAGEYAVQTDAGANPVDYRLDLQSVAVGLQAPMWALAAGYDRFDGDGVSGFQTPLGTGHGFLGWSDVITTTPAFGVRDAFLRGSLSRPAFGRTVKLTAEAHAFHDADGDFRLGRELDLSASVPVDAHWSIEVKGARFESDHVAFPDATKAWLSVEYRY</sequence>
<evidence type="ECO:0000313" key="2">
    <source>
        <dbReference type="EMBL" id="SFS83634.1"/>
    </source>
</evidence>
<dbReference type="InterPro" id="IPR023614">
    <property type="entry name" value="Porin_dom_sf"/>
</dbReference>
<dbReference type="OrthoDB" id="9767539at2"/>
<evidence type="ECO:0000313" key="3">
    <source>
        <dbReference type="Proteomes" id="UP000198788"/>
    </source>
</evidence>
<proteinExistence type="predicted"/>
<gene>
    <name evidence="2" type="ORF">SAMN05192570_2931</name>
</gene>
<organism evidence="2 3">
    <name type="scientific">Brevundimonas viscosa</name>
    <dbReference type="NCBI Taxonomy" id="871741"/>
    <lineage>
        <taxon>Bacteria</taxon>
        <taxon>Pseudomonadati</taxon>
        <taxon>Pseudomonadota</taxon>
        <taxon>Alphaproteobacteria</taxon>
        <taxon>Caulobacterales</taxon>
        <taxon>Caulobacteraceae</taxon>
        <taxon>Brevundimonas</taxon>
    </lineage>
</organism>
<dbReference type="Gene3D" id="2.40.160.10">
    <property type="entry name" value="Porin"/>
    <property type="match status" value="1"/>
</dbReference>
<accession>A0A1I6T2X9</accession>
<keyword evidence="1" id="KW-0732">Signal</keyword>
<dbReference type="EMBL" id="FOZV01000007">
    <property type="protein sequence ID" value="SFS83634.1"/>
    <property type="molecule type" value="Genomic_DNA"/>
</dbReference>